<keyword evidence="1" id="KW-0472">Membrane</keyword>
<gene>
    <name evidence="2" type="ORF">ZT1A5_G10528</name>
</gene>
<dbReference type="EMBL" id="LT882686">
    <property type="protein sequence ID" value="SMY29081.1"/>
    <property type="molecule type" value="Genomic_DNA"/>
</dbReference>
<keyword evidence="1" id="KW-0812">Transmembrane</keyword>
<dbReference type="Gene3D" id="1.20.58.340">
    <property type="entry name" value="Magnesium transport protein CorA, transmembrane region"/>
    <property type="match status" value="1"/>
</dbReference>
<dbReference type="AlphaFoldDB" id="A0A1Y6M276"/>
<evidence type="ECO:0000256" key="1">
    <source>
        <dbReference type="SAM" id="Phobius"/>
    </source>
</evidence>
<accession>A0A1Y6M276</accession>
<feature type="transmembrane region" description="Helical" evidence="1">
    <location>
        <begin position="350"/>
        <end position="369"/>
    </location>
</feature>
<reference evidence="2 3" key="1">
    <citation type="submission" date="2016-10" db="EMBL/GenBank/DDBJ databases">
        <authorList>
            <person name="Varghese N."/>
        </authorList>
    </citation>
    <scope>NUCLEOTIDE SEQUENCE [LARGE SCALE GENOMIC DNA]</scope>
</reference>
<proteinExistence type="predicted"/>
<protein>
    <submittedName>
        <fullName evidence="2">Uncharacterized protein</fullName>
    </submittedName>
</protein>
<feature type="transmembrane region" description="Helical" evidence="1">
    <location>
        <begin position="302"/>
        <end position="324"/>
    </location>
</feature>
<dbReference type="Proteomes" id="UP000215453">
    <property type="component" value="Chromosome 11"/>
</dbReference>
<evidence type="ECO:0000313" key="2">
    <source>
        <dbReference type="EMBL" id="SMY29081.1"/>
    </source>
</evidence>
<keyword evidence="1" id="KW-1133">Transmembrane helix</keyword>
<organism evidence="2 3">
    <name type="scientific">Zymoseptoria tritici ST99CH_1A5</name>
    <dbReference type="NCBI Taxonomy" id="1276529"/>
    <lineage>
        <taxon>Eukaryota</taxon>
        <taxon>Fungi</taxon>
        <taxon>Dikarya</taxon>
        <taxon>Ascomycota</taxon>
        <taxon>Pezizomycotina</taxon>
        <taxon>Dothideomycetes</taxon>
        <taxon>Dothideomycetidae</taxon>
        <taxon>Mycosphaerellales</taxon>
        <taxon>Mycosphaerellaceae</taxon>
        <taxon>Zymoseptoria</taxon>
    </lineage>
</organism>
<sequence>MSDLCSQQDSSGLKVIFMNITTSNPAPMTADVQKAMHTNFHIPAWFWTEKNRVSNGFYFADSTPPLMPNIPPQHTSIFRFLIKTTWTGPTAKRPGLQMGYNWQHLSFAAHWSSPTQATLVCFDLPLDTEHAIHMSLESQPLEAVYSHPYGIHAFILDHVTTLYDTAIWKLRDTVRHNELHRPTVAQPSANYTSLHDMARHMAHSTEVCGVALGVMDSMLSDLQSLPTTISSSTPANTASSILADMLRQRSLLYGFHLRCQATEARLKNEIALVFHIAAQHESMLAQQIAQAAKEDSRAMKTISVLGLVFLPGTFVSSLFSMSFFNFNPSDSLSSSQSADEPTWCISDRFWIYWVVTLPITAITIAWWFYWQRRLVQKSHAGEGGNASEIGAAEKV</sequence>
<evidence type="ECO:0000313" key="3">
    <source>
        <dbReference type="Proteomes" id="UP000215453"/>
    </source>
</evidence>
<name>A0A1Y6M276_ZYMTR</name>